<dbReference type="OrthoDB" id="4141765at2759"/>
<keyword evidence="3" id="KW-1185">Reference proteome</keyword>
<proteinExistence type="predicted"/>
<reference evidence="2" key="1">
    <citation type="submission" date="2015-01" db="EMBL/GenBank/DDBJ databases">
        <title>The Genome Sequence of Cladophialophora bantiana CBS 173.52.</title>
        <authorList>
            <consortium name="The Broad Institute Genomics Platform"/>
            <person name="Cuomo C."/>
            <person name="de Hoog S."/>
            <person name="Gorbushina A."/>
            <person name="Stielow B."/>
            <person name="Teixiera M."/>
            <person name="Abouelleil A."/>
            <person name="Chapman S.B."/>
            <person name="Priest M."/>
            <person name="Young S.K."/>
            <person name="Wortman J."/>
            <person name="Nusbaum C."/>
            <person name="Birren B."/>
        </authorList>
    </citation>
    <scope>NUCLEOTIDE SEQUENCE [LARGE SCALE GENOMIC DNA]</scope>
    <source>
        <strain evidence="2">CBS 173.52</strain>
    </source>
</reference>
<keyword evidence="1" id="KW-0472">Membrane</keyword>
<keyword evidence="1" id="KW-0812">Transmembrane</keyword>
<evidence type="ECO:0000256" key="1">
    <source>
        <dbReference type="SAM" id="Phobius"/>
    </source>
</evidence>
<feature type="transmembrane region" description="Helical" evidence="1">
    <location>
        <begin position="292"/>
        <end position="310"/>
    </location>
</feature>
<protein>
    <submittedName>
        <fullName evidence="2">Uncharacterized protein</fullName>
    </submittedName>
</protein>
<dbReference type="VEuPathDB" id="FungiDB:Z519_07771"/>
<dbReference type="HOGENOM" id="CLU_077706_0_0_1"/>
<gene>
    <name evidence="2" type="ORF">Z519_07771</name>
</gene>
<dbReference type="EMBL" id="KN846990">
    <property type="protein sequence ID" value="KIW91801.1"/>
    <property type="molecule type" value="Genomic_DNA"/>
</dbReference>
<sequence length="311" mass="33041">MRAIPFFTGLLSPIQRRDTYDDGQYTQVVQATTWTYSPSYYTSYLSTEIITITSYVPCPVLTSYTTVYKCSTCGACDDCAPTAQTTCEPKLCSTHIDNVVEATTTPYGSGEYAIAYVTSYGGAQAETMSIPASLCTAYEQIDLNGFDCRSLPACGGSSPSGLTCEAKPCTTCIDEDEDGEYETLTEGTQYFFTDFARLTVNGQVTSTPASLCELLTIPTPWNVQPTLACGYDNDAGPGENNNAQGAQAITYTYTTNGATIVVATTLPSHGGPFHLTGNGGGARVGGELGRNVLFWMWIGSALVAGVGMIVL</sequence>
<accession>A0A0D2EP91</accession>
<keyword evidence="1" id="KW-1133">Transmembrane helix</keyword>
<organism evidence="2 3">
    <name type="scientific">Cladophialophora bantiana (strain ATCC 10958 / CBS 173.52 / CDC B-1940 / NIH 8579)</name>
    <name type="common">Xylohypha bantiana</name>
    <dbReference type="NCBI Taxonomy" id="1442370"/>
    <lineage>
        <taxon>Eukaryota</taxon>
        <taxon>Fungi</taxon>
        <taxon>Dikarya</taxon>
        <taxon>Ascomycota</taxon>
        <taxon>Pezizomycotina</taxon>
        <taxon>Eurotiomycetes</taxon>
        <taxon>Chaetothyriomycetidae</taxon>
        <taxon>Chaetothyriales</taxon>
        <taxon>Herpotrichiellaceae</taxon>
        <taxon>Cladophialophora</taxon>
    </lineage>
</organism>
<evidence type="ECO:0000313" key="2">
    <source>
        <dbReference type="EMBL" id="KIW91801.1"/>
    </source>
</evidence>
<dbReference type="Proteomes" id="UP000053789">
    <property type="component" value="Unassembled WGS sequence"/>
</dbReference>
<dbReference type="AlphaFoldDB" id="A0A0D2EP91"/>
<dbReference type="RefSeq" id="XP_016618470.1">
    <property type="nucleotide sequence ID" value="XM_016765501.1"/>
</dbReference>
<dbReference type="GeneID" id="27700699"/>
<evidence type="ECO:0000313" key="3">
    <source>
        <dbReference type="Proteomes" id="UP000053789"/>
    </source>
</evidence>
<name>A0A0D2EP91_CLAB1</name>